<dbReference type="Pfam" id="PF00501">
    <property type="entry name" value="AMP-binding"/>
    <property type="match status" value="1"/>
</dbReference>
<organism evidence="3 4">
    <name type="scientific">Ramlibacter terrae</name>
    <dbReference type="NCBI Taxonomy" id="2732511"/>
    <lineage>
        <taxon>Bacteria</taxon>
        <taxon>Pseudomonadati</taxon>
        <taxon>Pseudomonadota</taxon>
        <taxon>Betaproteobacteria</taxon>
        <taxon>Burkholderiales</taxon>
        <taxon>Comamonadaceae</taxon>
        <taxon>Ramlibacter</taxon>
    </lineage>
</organism>
<protein>
    <submittedName>
        <fullName evidence="3">AMP-binding protein</fullName>
    </submittedName>
</protein>
<gene>
    <name evidence="3" type="ORF">HK414_22205</name>
</gene>
<dbReference type="Gene3D" id="3.40.50.12780">
    <property type="entry name" value="N-terminal domain of ligase-like"/>
    <property type="match status" value="1"/>
</dbReference>
<feature type="region of interest" description="Disordered" evidence="1">
    <location>
        <begin position="120"/>
        <end position="147"/>
    </location>
</feature>
<evidence type="ECO:0000313" key="3">
    <source>
        <dbReference type="EMBL" id="QJW85169.1"/>
    </source>
</evidence>
<dbReference type="EMBL" id="CP053418">
    <property type="protein sequence ID" value="QJW85169.1"/>
    <property type="molecule type" value="Genomic_DNA"/>
</dbReference>
<reference evidence="3 4" key="1">
    <citation type="submission" date="2020-05" db="EMBL/GenBank/DDBJ databases">
        <title>Ramlibacter rhizophilus sp. nov., isolated from rhizosphere soil of national flower Mugunghwa from South Korea.</title>
        <authorList>
            <person name="Zheng-Fei Y."/>
            <person name="Huan T."/>
        </authorList>
    </citation>
    <scope>NUCLEOTIDE SEQUENCE [LARGE SCALE GENOMIC DNA]</scope>
    <source>
        <strain evidence="3 4">H242</strain>
    </source>
</reference>
<feature type="domain" description="AMP-dependent synthetase/ligase" evidence="2">
    <location>
        <begin position="5"/>
        <end position="96"/>
    </location>
</feature>
<proteinExistence type="predicted"/>
<evidence type="ECO:0000313" key="4">
    <source>
        <dbReference type="Proteomes" id="UP000500826"/>
    </source>
</evidence>
<dbReference type="SUPFAM" id="SSF56801">
    <property type="entry name" value="Acetyl-CoA synthetase-like"/>
    <property type="match status" value="1"/>
</dbReference>
<feature type="compositionally biased region" description="Basic residues" evidence="1">
    <location>
        <begin position="131"/>
        <end position="147"/>
    </location>
</feature>
<dbReference type="InterPro" id="IPR000873">
    <property type="entry name" value="AMP-dep_synth/lig_dom"/>
</dbReference>
<accession>A0ABX6P4V0</accession>
<evidence type="ECO:0000256" key="1">
    <source>
        <dbReference type="SAM" id="MobiDB-lite"/>
    </source>
</evidence>
<dbReference type="PANTHER" id="PTHR43767:SF1">
    <property type="entry name" value="NONRIBOSOMAL PEPTIDE SYNTHASE PES1 (EUROFUNG)-RELATED"/>
    <property type="match status" value="1"/>
</dbReference>
<dbReference type="InterPro" id="IPR042099">
    <property type="entry name" value="ANL_N_sf"/>
</dbReference>
<dbReference type="Proteomes" id="UP000500826">
    <property type="component" value="Chromosome"/>
</dbReference>
<name>A0ABX6P4V0_9BURK</name>
<dbReference type="InterPro" id="IPR050237">
    <property type="entry name" value="ATP-dep_AMP-bd_enzyme"/>
</dbReference>
<evidence type="ECO:0000259" key="2">
    <source>
        <dbReference type="Pfam" id="PF00501"/>
    </source>
</evidence>
<dbReference type="PANTHER" id="PTHR43767">
    <property type="entry name" value="LONG-CHAIN-FATTY-ACID--COA LIGASE"/>
    <property type="match status" value="1"/>
</dbReference>
<keyword evidence="4" id="KW-1185">Reference proteome</keyword>
<sequence>MRLGPDRPAVESPRLSMTYGELQQRALRLQARLQQAGVRRGDAVCILSENDPDFLTLSIAALRIGAPVATLNTRLLVPEIAHCIRLVAPKVIFASKRMQAQFRGSTGTARNWFRLGPARHSLPNCHGPTPPRRRRMVRSRTRKISSS</sequence>